<sequence length="52" mass="5640">MHSVRAPVCRAEILTRPSTAAQPVTRTAVAAIDVPETHVRDRRFAGAKRTDG</sequence>
<dbReference type="PATRIC" id="fig|1122247.3.peg.3943"/>
<reference evidence="1 2" key="1">
    <citation type="journal article" date="2012" name="J. Bacteriol.">
        <title>Genome sequence of Mycobacterium hassiacum DSM 44199, a rare source of heat-stable mycobacterial proteins.</title>
        <authorList>
            <person name="Tiago I."/>
            <person name="Maranha A."/>
            <person name="Mendes V."/>
            <person name="Alarico S."/>
            <person name="Moynihan P.J."/>
            <person name="Clarke A.J."/>
            <person name="Macedo-Ribeiro S."/>
            <person name="Pereira P.J."/>
            <person name="Empadinhas N."/>
        </authorList>
    </citation>
    <scope>NUCLEOTIDE SEQUENCE [LARGE SCALE GENOMIC DNA]</scope>
    <source>
        <strain evidence="2">DSM 44199 / CIP 105218 / JCM 12690 / 3849</strain>
    </source>
</reference>
<proteinExistence type="predicted"/>
<name>K5BD00_MYCHD</name>
<dbReference type="Proteomes" id="UP000006265">
    <property type="component" value="Unassembled WGS sequence"/>
</dbReference>
<accession>K5BD00</accession>
<comment type="caution">
    <text evidence="1">The sequence shown here is derived from an EMBL/GenBank/DDBJ whole genome shotgun (WGS) entry which is preliminary data.</text>
</comment>
<dbReference type="AlphaFoldDB" id="K5BD00"/>
<keyword evidence="2" id="KW-1185">Reference proteome</keyword>
<evidence type="ECO:0000313" key="2">
    <source>
        <dbReference type="Proteomes" id="UP000006265"/>
    </source>
</evidence>
<organism evidence="1 2">
    <name type="scientific">Mycolicibacterium hassiacum (strain DSM 44199 / CIP 105218 / JCM 12690 / 3849)</name>
    <name type="common">Mycobacterium hassiacum</name>
    <dbReference type="NCBI Taxonomy" id="1122247"/>
    <lineage>
        <taxon>Bacteria</taxon>
        <taxon>Bacillati</taxon>
        <taxon>Actinomycetota</taxon>
        <taxon>Actinomycetes</taxon>
        <taxon>Mycobacteriales</taxon>
        <taxon>Mycobacteriaceae</taxon>
        <taxon>Mycolicibacterium</taxon>
    </lineage>
</organism>
<gene>
    <name evidence="1" type="ORF">C731_4112</name>
</gene>
<dbReference type="EMBL" id="AMRA01000110">
    <property type="protein sequence ID" value="EKF21897.1"/>
    <property type="molecule type" value="Genomic_DNA"/>
</dbReference>
<evidence type="ECO:0000313" key="1">
    <source>
        <dbReference type="EMBL" id="EKF21897.1"/>
    </source>
</evidence>
<protein>
    <submittedName>
        <fullName evidence="1">Uncharacterized protein</fullName>
    </submittedName>
</protein>